<dbReference type="GO" id="GO:0060090">
    <property type="term" value="F:molecular adaptor activity"/>
    <property type="evidence" value="ECO:0007669"/>
    <property type="project" value="TreeGrafter"/>
</dbReference>
<dbReference type="InterPro" id="IPR019734">
    <property type="entry name" value="TPR_rpt"/>
</dbReference>
<evidence type="ECO:0000256" key="3">
    <source>
        <dbReference type="PROSITE-ProRule" id="PRU00339"/>
    </source>
</evidence>
<evidence type="ECO:0000256" key="2">
    <source>
        <dbReference type="ARBA" id="ARBA00022803"/>
    </source>
</evidence>
<accession>A0A9D6V5H2</accession>
<dbReference type="Gene3D" id="1.25.40.10">
    <property type="entry name" value="Tetratricopeptide repeat domain"/>
    <property type="match status" value="1"/>
</dbReference>
<name>A0A9D6V5H2_9BACT</name>
<comment type="caution">
    <text evidence="4">The sequence shown here is derived from an EMBL/GenBank/DDBJ whole genome shotgun (WGS) entry which is preliminary data.</text>
</comment>
<dbReference type="AlphaFoldDB" id="A0A9D6V5H2"/>
<organism evidence="4 5">
    <name type="scientific">Desulfomonile tiedjei</name>
    <dbReference type="NCBI Taxonomy" id="2358"/>
    <lineage>
        <taxon>Bacteria</taxon>
        <taxon>Pseudomonadati</taxon>
        <taxon>Thermodesulfobacteriota</taxon>
        <taxon>Desulfomonilia</taxon>
        <taxon>Desulfomonilales</taxon>
        <taxon>Desulfomonilaceae</taxon>
        <taxon>Desulfomonile</taxon>
    </lineage>
</organism>
<dbReference type="GO" id="GO:0006620">
    <property type="term" value="P:post-translational protein targeting to endoplasmic reticulum membrane"/>
    <property type="evidence" value="ECO:0007669"/>
    <property type="project" value="TreeGrafter"/>
</dbReference>
<dbReference type="Proteomes" id="UP000807825">
    <property type="component" value="Unassembled WGS sequence"/>
</dbReference>
<dbReference type="PANTHER" id="PTHR45831:SF2">
    <property type="entry name" value="LD24721P"/>
    <property type="match status" value="1"/>
</dbReference>
<sequence length="164" mass="18993">MISYRLALHWFVSMGTLTKQAPLFLVLLAACALLSGFAGAQDYLDYYEQGEFALRVEKWDRAIEMFTKSVEDNPNFYVAYHNRAIAYSKKGEYDKSIQDLQKAVQLNPDYPDAYGLMGLLYEIQKNYLAALKVYQEALTREKRPAVKRILEKYVQDVEAKIKKK</sequence>
<evidence type="ECO:0000313" key="5">
    <source>
        <dbReference type="Proteomes" id="UP000807825"/>
    </source>
</evidence>
<protein>
    <submittedName>
        <fullName evidence="4">Tetratricopeptide repeat protein</fullName>
    </submittedName>
</protein>
<dbReference type="GO" id="GO:0072380">
    <property type="term" value="C:TRC complex"/>
    <property type="evidence" value="ECO:0007669"/>
    <property type="project" value="TreeGrafter"/>
</dbReference>
<gene>
    <name evidence="4" type="ORF">HY912_23500</name>
</gene>
<feature type="repeat" description="TPR" evidence="3">
    <location>
        <begin position="77"/>
        <end position="110"/>
    </location>
</feature>
<dbReference type="PANTHER" id="PTHR45831">
    <property type="entry name" value="LD24721P"/>
    <property type="match status" value="1"/>
</dbReference>
<dbReference type="PROSITE" id="PS50005">
    <property type="entry name" value="TPR"/>
    <property type="match status" value="3"/>
</dbReference>
<dbReference type="EMBL" id="JACRDE010000610">
    <property type="protein sequence ID" value="MBI5252471.1"/>
    <property type="molecule type" value="Genomic_DNA"/>
</dbReference>
<dbReference type="Pfam" id="PF13414">
    <property type="entry name" value="TPR_11"/>
    <property type="match status" value="1"/>
</dbReference>
<proteinExistence type="predicted"/>
<evidence type="ECO:0000313" key="4">
    <source>
        <dbReference type="EMBL" id="MBI5252471.1"/>
    </source>
</evidence>
<dbReference type="PROSITE" id="PS50293">
    <property type="entry name" value="TPR_REGION"/>
    <property type="match status" value="1"/>
</dbReference>
<feature type="repeat" description="TPR" evidence="3">
    <location>
        <begin position="43"/>
        <end position="76"/>
    </location>
</feature>
<keyword evidence="1" id="KW-0677">Repeat</keyword>
<dbReference type="NCBIfam" id="NF047558">
    <property type="entry name" value="TPR_END_plus"/>
    <property type="match status" value="1"/>
</dbReference>
<dbReference type="GO" id="GO:0016020">
    <property type="term" value="C:membrane"/>
    <property type="evidence" value="ECO:0007669"/>
    <property type="project" value="TreeGrafter"/>
</dbReference>
<dbReference type="PROSITE" id="PS51257">
    <property type="entry name" value="PROKAR_LIPOPROTEIN"/>
    <property type="match status" value="1"/>
</dbReference>
<dbReference type="InterPro" id="IPR011990">
    <property type="entry name" value="TPR-like_helical_dom_sf"/>
</dbReference>
<reference evidence="4" key="1">
    <citation type="submission" date="2020-07" db="EMBL/GenBank/DDBJ databases">
        <title>Huge and variable diversity of episymbiotic CPR bacteria and DPANN archaea in groundwater ecosystems.</title>
        <authorList>
            <person name="He C.Y."/>
            <person name="Keren R."/>
            <person name="Whittaker M."/>
            <person name="Farag I.F."/>
            <person name="Doudna J."/>
            <person name="Cate J.H.D."/>
            <person name="Banfield J.F."/>
        </authorList>
    </citation>
    <scope>NUCLEOTIDE SEQUENCE</scope>
    <source>
        <strain evidence="4">NC_groundwater_1664_Pr3_B-0.1um_52_9</strain>
    </source>
</reference>
<dbReference type="SMART" id="SM00028">
    <property type="entry name" value="TPR"/>
    <property type="match status" value="3"/>
</dbReference>
<feature type="repeat" description="TPR" evidence="3">
    <location>
        <begin position="111"/>
        <end position="144"/>
    </location>
</feature>
<dbReference type="SUPFAM" id="SSF48452">
    <property type="entry name" value="TPR-like"/>
    <property type="match status" value="1"/>
</dbReference>
<dbReference type="InterPro" id="IPR047150">
    <property type="entry name" value="SGT"/>
</dbReference>
<keyword evidence="2 3" id="KW-0802">TPR repeat</keyword>
<evidence type="ECO:0000256" key="1">
    <source>
        <dbReference type="ARBA" id="ARBA00022737"/>
    </source>
</evidence>